<dbReference type="AlphaFoldDB" id="Q6U7H4"/>
<protein>
    <submittedName>
        <fullName evidence="1">Transcription factor Sox</fullName>
    </submittedName>
</protein>
<name>Q6U7H4_9SAUR</name>
<reference evidence="1" key="1">
    <citation type="submission" date="2003-08" db="EMBL/GenBank/DDBJ databases">
        <authorList>
            <person name="Nie L.-W."/>
        </authorList>
    </citation>
    <scope>NUCLEOTIDE SEQUENCE</scope>
</reference>
<evidence type="ECO:0000313" key="1">
    <source>
        <dbReference type="EMBL" id="AAR19299.1"/>
    </source>
</evidence>
<proteinExistence type="predicted"/>
<organism evidence="1">
    <name type="scientific">Platysternon megacephalum</name>
    <name type="common">big-headed turtle</name>
    <dbReference type="NCBI Taxonomy" id="55544"/>
    <lineage>
        <taxon>Eukaryota</taxon>
        <taxon>Metazoa</taxon>
        <taxon>Chordata</taxon>
        <taxon>Craniata</taxon>
        <taxon>Vertebrata</taxon>
        <taxon>Euteleostomi</taxon>
        <taxon>Archelosauria</taxon>
        <taxon>Testudinata</taxon>
        <taxon>Testudines</taxon>
        <taxon>Cryptodira</taxon>
        <taxon>Durocryptodira</taxon>
        <taxon>Testudinoidea</taxon>
        <taxon>Platysternidae</taxon>
        <taxon>Platysternon</taxon>
    </lineage>
</organism>
<dbReference type="EMBL" id="AY376883">
    <property type="protein sequence ID" value="AAR19299.1"/>
    <property type="molecule type" value="Genomic_DNA"/>
</dbReference>
<accession>Q6U7H4</accession>
<sequence>AFMFGHPAHGRWVVLASARWRHSDFSKQLMYHWELLNVADIRSFFHESHRLPGHTHREI</sequence>
<feature type="non-terminal residue" evidence="1">
    <location>
        <position position="59"/>
    </location>
</feature>
<feature type="non-terminal residue" evidence="1">
    <location>
        <position position="1"/>
    </location>
</feature>